<organism evidence="1 2">
    <name type="scientific">Arthrobacter globiformis (strain ATCC 8010 / DSM 20124 / JCM 1332 / NBRC 12137 / NCIMB 8907 / NRRL B-2979 / 168)</name>
    <dbReference type="NCBI Taxonomy" id="1077972"/>
    <lineage>
        <taxon>Bacteria</taxon>
        <taxon>Bacillati</taxon>
        <taxon>Actinomycetota</taxon>
        <taxon>Actinomycetes</taxon>
        <taxon>Micrococcales</taxon>
        <taxon>Micrococcaceae</taxon>
        <taxon>Arthrobacter</taxon>
    </lineage>
</organism>
<comment type="caution">
    <text evidence="1">The sequence shown here is derived from an EMBL/GenBank/DDBJ whole genome shotgun (WGS) entry which is preliminary data.</text>
</comment>
<evidence type="ECO:0000313" key="1">
    <source>
        <dbReference type="EMBL" id="GAB13049.1"/>
    </source>
</evidence>
<proteinExistence type="predicted"/>
<dbReference type="Proteomes" id="UP000003828">
    <property type="component" value="Unassembled WGS sequence"/>
</dbReference>
<reference evidence="1 2" key="1">
    <citation type="submission" date="2011-12" db="EMBL/GenBank/DDBJ databases">
        <title>Whole genome shotgun sequence of Arthrobacter globiformis NBRC 12137.</title>
        <authorList>
            <person name="Miyazawa S."/>
            <person name="Hosoyama A."/>
            <person name="Tsuchikane K."/>
            <person name="Katsumata H."/>
            <person name="Yamazaki S."/>
            <person name="Fujita N."/>
        </authorList>
    </citation>
    <scope>NUCLEOTIDE SEQUENCE [LARGE SCALE GENOMIC DNA]</scope>
    <source>
        <strain evidence="1 2">NBRC 12137</strain>
    </source>
</reference>
<accession>H0QJP8</accession>
<dbReference type="EMBL" id="BAEG01000035">
    <property type="protein sequence ID" value="GAB13049.1"/>
    <property type="molecule type" value="Genomic_DNA"/>
</dbReference>
<protein>
    <submittedName>
        <fullName evidence="1">Uncharacterized protein</fullName>
    </submittedName>
</protein>
<gene>
    <name evidence="1" type="ORF">ARGLB_035_00130</name>
</gene>
<sequence length="116" mass="12334">MIPPRSRPEGNLQALLEKDHWSVLVVYGRFSCGSGAKQIAALPLSGELPAAARAGRRESPCSGSLQFSARLAIPGNGLIRRKKANHGTASFVGPKQRVLPPFHELYKTGSCSPASV</sequence>
<keyword evidence="2" id="KW-1185">Reference proteome</keyword>
<name>H0QJP8_ARTG1</name>
<dbReference type="AlphaFoldDB" id="H0QJP8"/>
<evidence type="ECO:0000313" key="2">
    <source>
        <dbReference type="Proteomes" id="UP000003828"/>
    </source>
</evidence>